<comment type="similarity">
    <text evidence="9">In the N-terminal section; belongs to the aldolase class II family. MtnB subfamily.</text>
</comment>
<dbReference type="PANTHER" id="PTHR20371">
    <property type="entry name" value="ENOLASE-PHOSPHATASE E1"/>
    <property type="match status" value="1"/>
</dbReference>
<feature type="binding site" evidence="9">
    <location>
        <position position="111"/>
    </location>
    <ligand>
        <name>Zn(2+)</name>
        <dbReference type="ChEBI" id="CHEBI:29105"/>
    </ligand>
</feature>
<dbReference type="NCBIfam" id="TIGR03328">
    <property type="entry name" value="salvage_mtnB"/>
    <property type="match status" value="1"/>
</dbReference>
<dbReference type="Gene3D" id="1.10.720.60">
    <property type="match status" value="1"/>
</dbReference>
<dbReference type="EC" id="4.2.1.109" evidence="9"/>
<accession>A0A383VBW5</accession>
<evidence type="ECO:0000256" key="9">
    <source>
        <dbReference type="HAMAP-Rule" id="MF_03118"/>
    </source>
</evidence>
<feature type="binding site" evidence="9">
    <location>
        <position position="186"/>
    </location>
    <ligand>
        <name>Zn(2+)</name>
        <dbReference type="ChEBI" id="CHEBI:29105"/>
    </ligand>
</feature>
<feature type="binding site" evidence="9">
    <location>
        <position position="439"/>
    </location>
    <ligand>
        <name>substrate</name>
        <label>2</label>
        <note>for enolase-phosphatase activity</note>
    </ligand>
</feature>
<evidence type="ECO:0000256" key="8">
    <source>
        <dbReference type="ARBA" id="ARBA00023268"/>
    </source>
</evidence>
<dbReference type="SFLD" id="SFLDG01133">
    <property type="entry name" value="C1.5.4:_Enolase-phosphatase_Li"/>
    <property type="match status" value="1"/>
</dbReference>
<reference evidence="11 12" key="1">
    <citation type="submission" date="2016-10" db="EMBL/GenBank/DDBJ databases">
        <authorList>
            <person name="Cai Z."/>
        </authorList>
    </citation>
    <scope>NUCLEOTIDE SEQUENCE [LARGE SCALE GENOMIC DNA]</scope>
</reference>
<feature type="domain" description="Class II aldolase/adducin N-terminal" evidence="10">
    <location>
        <begin position="13"/>
        <end position="213"/>
    </location>
</feature>
<comment type="pathway">
    <text evidence="9">Amino-acid biosynthesis; L-methionine biosynthesis via salvage pathway; L-methionine from S-methyl-5-thio-alpha-D-ribose 1-phosphate: step 4/6.</text>
</comment>
<dbReference type="InterPro" id="IPR036412">
    <property type="entry name" value="HAD-like_sf"/>
</dbReference>
<dbReference type="HAMAP" id="MF_03116">
    <property type="entry name" value="Salvage_MtnB_euk"/>
    <property type="match status" value="1"/>
</dbReference>
<feature type="binding site" evidence="9">
    <location>
        <position position="93"/>
    </location>
    <ligand>
        <name>substrate</name>
        <label>1</label>
        <note>for methylthioribulose-1-phosphate dehydratase activity</note>
    </ligand>
</feature>
<evidence type="ECO:0000256" key="5">
    <source>
        <dbReference type="ARBA" id="ARBA00022842"/>
    </source>
</evidence>
<keyword evidence="7 9" id="KW-0456">Lyase</keyword>
<comment type="pathway">
    <text evidence="9">Amino-acid biosynthesis; L-methionine biosynthesis via salvage pathway; L-methionine from S-methyl-5-thio-alpha-D-ribose 1-phosphate: step 2/6.</text>
</comment>
<comment type="similarity">
    <text evidence="9">In the C-terminal section; belongs to the HAD-like hydrolase superfamily. MasA/MtnC family.</text>
</comment>
<evidence type="ECO:0000256" key="7">
    <source>
        <dbReference type="ARBA" id="ARBA00023239"/>
    </source>
</evidence>
<dbReference type="InterPro" id="IPR017714">
    <property type="entry name" value="MethylthioRu-1-P_deHdtase_MtnB"/>
</dbReference>
<dbReference type="InterPro" id="IPR036409">
    <property type="entry name" value="Aldolase_II/adducin_N_sf"/>
</dbReference>
<feature type="binding site" evidence="9">
    <location>
        <position position="276"/>
    </location>
    <ligand>
        <name>Mg(2+)</name>
        <dbReference type="ChEBI" id="CHEBI:18420"/>
    </ligand>
</feature>
<dbReference type="FunFam" id="3.40.225.10:FF:000010">
    <property type="entry name" value="Probable bifunctional methylthioribulose-1-phosphate dehydratase/enolase-phosphatase E1"/>
    <property type="match status" value="1"/>
</dbReference>
<keyword evidence="12" id="KW-1185">Reference proteome</keyword>
<feature type="binding site" evidence="9">
    <location>
        <position position="465"/>
    </location>
    <ligand>
        <name>Mg(2+)</name>
        <dbReference type="ChEBI" id="CHEBI:18420"/>
    </ligand>
</feature>
<evidence type="ECO:0000256" key="1">
    <source>
        <dbReference type="ARBA" id="ARBA00022605"/>
    </source>
</evidence>
<comment type="pathway">
    <text evidence="9">Amino-acid biosynthesis; L-methionine biosynthesis via salvage pathway; L-methionine from S-methyl-5-thio-alpha-D-ribose 1-phosphate: step 3/6.</text>
</comment>
<dbReference type="HAMAP" id="MF_03118">
    <property type="entry name" value="Salvage_MtnBC"/>
    <property type="match status" value="1"/>
</dbReference>
<keyword evidence="6 9" id="KW-0486">Methionine biosynthesis</keyword>
<dbReference type="GO" id="GO:0046570">
    <property type="term" value="F:methylthioribulose 1-phosphate dehydratase activity"/>
    <property type="evidence" value="ECO:0007669"/>
    <property type="project" value="UniProtKB-UniRule"/>
</dbReference>
<comment type="cofactor">
    <cofactor evidence="9">
        <name>Zn(2+)</name>
        <dbReference type="ChEBI" id="CHEBI:29105"/>
    </cofactor>
    <text evidence="9">Binds 1 zinc ion per subunit.</text>
</comment>
<dbReference type="SFLD" id="SFLDF00044">
    <property type="entry name" value="enolase-phosphatase"/>
    <property type="match status" value="1"/>
</dbReference>
<name>A0A383VBW5_TETOB</name>
<dbReference type="InterPro" id="IPR023943">
    <property type="entry name" value="Enolase-ppase_E1"/>
</dbReference>
<keyword evidence="5 9" id="KW-0460">Magnesium</keyword>
<keyword evidence="2 9" id="KW-0479">Metal-binding</keyword>
<dbReference type="CDD" id="cd01629">
    <property type="entry name" value="HAD_EP"/>
    <property type="match status" value="1"/>
</dbReference>
<proteinExistence type="inferred from homology"/>
<dbReference type="InterPro" id="IPR027514">
    <property type="entry name" value="Salvage_MtnB_euk"/>
</dbReference>
<dbReference type="Gene3D" id="3.40.225.10">
    <property type="entry name" value="Class II aldolase/adducin N-terminal domain"/>
    <property type="match status" value="1"/>
</dbReference>
<evidence type="ECO:0000313" key="11">
    <source>
        <dbReference type="EMBL" id="SZX63065.1"/>
    </source>
</evidence>
<dbReference type="GO" id="GO:0019509">
    <property type="term" value="P:L-methionine salvage from methylthioadenosine"/>
    <property type="evidence" value="ECO:0007669"/>
    <property type="project" value="UniProtKB-UniRule"/>
</dbReference>
<dbReference type="InterPro" id="IPR001303">
    <property type="entry name" value="Aldolase_II/adducin_N"/>
</dbReference>
<sequence length="509" mass="54976">MTIGNTAVEEAKGLICELCRLFYDQGWVGGTGGGISLKALDDDGSERIVMAPSGVQKERMEPRDMFVLDSQGNVLHTPEARPPPYRPPKLSECQPLFTSAYELRGAGAVLHSHSLNAVMATMLDPNATEFCVTHIEMIKGIEGHGFYGNCVVPIIENTARECELTDRMRQAIIDYPQSNAVLVRRHGVYVWGKDWIQAKTQAECYDYLFEAAVKMAQLGLNAAQPPAPLIANGAAQQGKRHAENGVSEANGVAANGVAAKRAKLSHAALPRAIVLDIEGTVAPISFVADVMFPYARDNVAAHLEAHYETPEARADIDAIRKQAAEDGAAPIPDATAGKEAVIAAVVSWVHAAIAADRKIGALKQLQGHVWRAGFRSGKMTAQLFRDVPDALVEWRNAGIKTYIYSSGSREAQHLFFGHSQAGDLRPYLCGYFDTSSGLKGEAGSYHNIQLTLGVDDPSEVLFATDMLAEAQAAQAAGWQAVLVARPGNKPLPENHGFRVVESMQELLKQ</sequence>
<comment type="catalytic activity">
    <reaction evidence="9">
        <text>5-(methylsulfanyl)-D-ribulose 1-phosphate = 5-methylsulfanyl-2,3-dioxopentyl phosphate + H2O</text>
        <dbReference type="Rhea" id="RHEA:15549"/>
        <dbReference type="ChEBI" id="CHEBI:15377"/>
        <dbReference type="ChEBI" id="CHEBI:58548"/>
        <dbReference type="ChEBI" id="CHEBI:58828"/>
        <dbReference type="EC" id="4.2.1.109"/>
    </reaction>
</comment>
<keyword evidence="4 9" id="KW-0862">Zinc</keyword>
<dbReference type="EC" id="3.1.3.77" evidence="9"/>
<evidence type="ECO:0000256" key="6">
    <source>
        <dbReference type="ARBA" id="ARBA00023167"/>
    </source>
</evidence>
<keyword evidence="1 9" id="KW-0028">Amino-acid biosynthesis</keyword>
<dbReference type="SMART" id="SM01007">
    <property type="entry name" value="Aldolase_II"/>
    <property type="match status" value="1"/>
</dbReference>
<evidence type="ECO:0000313" key="12">
    <source>
        <dbReference type="Proteomes" id="UP000256970"/>
    </source>
</evidence>
<dbReference type="SFLD" id="SFLDS00003">
    <property type="entry name" value="Haloacid_Dehalogenase"/>
    <property type="match status" value="1"/>
</dbReference>
<evidence type="ECO:0000256" key="3">
    <source>
        <dbReference type="ARBA" id="ARBA00022801"/>
    </source>
</evidence>
<comment type="cofactor">
    <cofactor evidence="9">
        <name>Mg(2+)</name>
        <dbReference type="ChEBI" id="CHEBI:18420"/>
    </cofactor>
    <text evidence="9">Binds 1 Mg(2+) ion per subunit.</text>
</comment>
<dbReference type="UniPathway" id="UPA00904">
    <property type="reaction ID" value="UER00875"/>
</dbReference>
<dbReference type="STRING" id="3088.A0A383VBW5"/>
<feature type="active site" description="Proton donor/acceptor; for methylthioribulose-1-phosphate dehydratase activity" evidence="9">
    <location>
        <position position="136"/>
    </location>
</feature>
<dbReference type="HAMAP" id="MF_01681">
    <property type="entry name" value="Salvage_MtnC"/>
    <property type="match status" value="1"/>
</dbReference>
<dbReference type="GO" id="GO:0008270">
    <property type="term" value="F:zinc ion binding"/>
    <property type="evidence" value="ECO:0007669"/>
    <property type="project" value="UniProtKB-UniRule"/>
</dbReference>
<feature type="region of interest" description="Methylthioribulose-1-phosphate dehydratase" evidence="9">
    <location>
        <begin position="1"/>
        <end position="221"/>
    </location>
</feature>
<dbReference type="AlphaFoldDB" id="A0A383VBW5"/>
<dbReference type="SUPFAM" id="SSF56784">
    <property type="entry name" value="HAD-like"/>
    <property type="match status" value="1"/>
</dbReference>
<dbReference type="Gene3D" id="3.40.50.1000">
    <property type="entry name" value="HAD superfamily/HAD-like"/>
    <property type="match status" value="1"/>
</dbReference>
<dbReference type="GO" id="GO:0005737">
    <property type="term" value="C:cytoplasm"/>
    <property type="evidence" value="ECO:0007669"/>
    <property type="project" value="InterPro"/>
</dbReference>
<dbReference type="Proteomes" id="UP000256970">
    <property type="component" value="Unassembled WGS sequence"/>
</dbReference>
<dbReference type="InterPro" id="IPR023214">
    <property type="entry name" value="HAD_sf"/>
</dbReference>
<dbReference type="PANTHER" id="PTHR20371:SF1">
    <property type="entry name" value="ENOLASE-PHOSPHATASE E1"/>
    <property type="match status" value="1"/>
</dbReference>
<dbReference type="InterPro" id="IPR027505">
    <property type="entry name" value="MtnB_viridiplantae"/>
</dbReference>
<feature type="region of interest" description="Enolase-phosphatase E1" evidence="9">
    <location>
        <begin position="273"/>
        <end position="509"/>
    </location>
</feature>
<dbReference type="GO" id="GO:0043874">
    <property type="term" value="F:acireductone synthase activity"/>
    <property type="evidence" value="ECO:0007669"/>
    <property type="project" value="UniProtKB-EC"/>
</dbReference>
<dbReference type="Pfam" id="PF00596">
    <property type="entry name" value="Aldolase_II"/>
    <property type="match status" value="1"/>
</dbReference>
<comment type="catalytic activity">
    <reaction evidence="9">
        <text>5-methylsulfanyl-2,3-dioxopentyl phosphate + H2O = 1,2-dihydroxy-5-(methylsulfanyl)pent-1-en-3-one + phosphate</text>
        <dbReference type="Rhea" id="RHEA:21700"/>
        <dbReference type="ChEBI" id="CHEBI:15377"/>
        <dbReference type="ChEBI" id="CHEBI:43474"/>
        <dbReference type="ChEBI" id="CHEBI:49252"/>
        <dbReference type="ChEBI" id="CHEBI:58828"/>
        <dbReference type="EC" id="3.1.3.77"/>
    </reaction>
</comment>
<feature type="binding site" evidence="9">
    <location>
        <position position="113"/>
    </location>
    <ligand>
        <name>Zn(2+)</name>
        <dbReference type="ChEBI" id="CHEBI:29105"/>
    </ligand>
</feature>
<keyword evidence="3 9" id="KW-0378">Hydrolase</keyword>
<evidence type="ECO:0000256" key="4">
    <source>
        <dbReference type="ARBA" id="ARBA00022833"/>
    </source>
</evidence>
<feature type="binding site" evidence="9">
    <location>
        <begin position="405"/>
        <end position="406"/>
    </location>
    <ligand>
        <name>substrate</name>
        <label>2</label>
        <note>for enolase-phosphatase activity</note>
    </ligand>
</feature>
<organism evidence="11 12">
    <name type="scientific">Tetradesmus obliquus</name>
    <name type="common">Green alga</name>
    <name type="synonym">Acutodesmus obliquus</name>
    <dbReference type="NCBI Taxonomy" id="3088"/>
    <lineage>
        <taxon>Eukaryota</taxon>
        <taxon>Viridiplantae</taxon>
        <taxon>Chlorophyta</taxon>
        <taxon>core chlorophytes</taxon>
        <taxon>Chlorophyceae</taxon>
        <taxon>CS clade</taxon>
        <taxon>Sphaeropleales</taxon>
        <taxon>Scenedesmaceae</taxon>
        <taxon>Tetradesmus</taxon>
    </lineage>
</organism>
<protein>
    <recommendedName>
        <fullName evidence="9">Probable bifunctional methylthioribulose-1-phosphate dehydratase/enolase-phosphatase E1</fullName>
    </recommendedName>
    <domain>
        <recommendedName>
            <fullName evidence="9">Methylthioribulose-1-phosphate dehydratase</fullName>
            <shortName evidence="9">MTRu-1-P dehydratase</shortName>
            <ecNumber evidence="9">4.2.1.109</ecNumber>
        </recommendedName>
    </domain>
    <domain>
        <recommendedName>
            <fullName evidence="9">Enolase-phosphatase E1</fullName>
            <ecNumber evidence="9">3.1.3.77</ecNumber>
        </recommendedName>
        <alternativeName>
            <fullName evidence="9">2,3-diketo-5-methylthio-1-phosphopentane phosphatase</fullName>
        </alternativeName>
    </domain>
</protein>
<dbReference type="EMBL" id="FNXT01000282">
    <property type="protein sequence ID" value="SZX63065.1"/>
    <property type="molecule type" value="Genomic_DNA"/>
</dbReference>
<evidence type="ECO:0000256" key="2">
    <source>
        <dbReference type="ARBA" id="ARBA00022723"/>
    </source>
</evidence>
<feature type="binding site" evidence="9">
    <location>
        <position position="278"/>
    </location>
    <ligand>
        <name>Mg(2+)</name>
        <dbReference type="ChEBI" id="CHEBI:18420"/>
    </ligand>
</feature>
<dbReference type="GO" id="GO:0000287">
    <property type="term" value="F:magnesium ion binding"/>
    <property type="evidence" value="ECO:0007669"/>
    <property type="project" value="UniProtKB-UniRule"/>
</dbReference>
<evidence type="ECO:0000259" key="10">
    <source>
        <dbReference type="SMART" id="SM01007"/>
    </source>
</evidence>
<dbReference type="SUPFAM" id="SSF53639">
    <property type="entry name" value="AraD/HMP-PK domain-like"/>
    <property type="match status" value="1"/>
</dbReference>
<gene>
    <name evidence="11" type="ORF">BQ4739_LOCUS3629</name>
</gene>
<dbReference type="NCBIfam" id="TIGR01691">
    <property type="entry name" value="enolase-ppase"/>
    <property type="match status" value="1"/>
</dbReference>
<dbReference type="Pfam" id="PF00702">
    <property type="entry name" value="Hydrolase"/>
    <property type="match status" value="1"/>
</dbReference>
<keyword evidence="8 9" id="KW-0511">Multifunctional enzyme</keyword>
<dbReference type="SFLD" id="SFLDG01129">
    <property type="entry name" value="C1.5:_HAD__Beta-PGM__Phosphata"/>
    <property type="match status" value="1"/>
</dbReference>